<dbReference type="PROSITE" id="PS51186">
    <property type="entry name" value="GNAT"/>
    <property type="match status" value="1"/>
</dbReference>
<sequence length="182" mass="18684">MTVTSAALPRPIAPADVPALAHLNDAAVPAVNELGAAGLAAHVPGCDVALVVPDDDGAPLAFVLAVAPGAGYASENYRWFSEHRPGSLYVDRIVVAPHAHGRGLGRTLYAAVAGRAHELGLGEITCEVNLEPPNSQSLAFHARLGFRQVGEQVTKGGAVRVALLARTLDGGHAGEQVRALTA</sequence>
<dbReference type="RefSeq" id="WP_186816636.1">
    <property type="nucleotide sequence ID" value="NZ_BAAARM010000006.1"/>
</dbReference>
<accession>A0A512DGE3</accession>
<dbReference type="AlphaFoldDB" id="A0A512DGE3"/>
<gene>
    <name evidence="4" type="ORF">CAE01nite_32370</name>
</gene>
<dbReference type="EMBL" id="BJYY01000021">
    <property type="protein sequence ID" value="GEO35512.1"/>
    <property type="molecule type" value="Genomic_DNA"/>
</dbReference>
<keyword evidence="1 4" id="KW-0808">Transferase</keyword>
<evidence type="ECO:0000313" key="4">
    <source>
        <dbReference type="EMBL" id="GEO35512.1"/>
    </source>
</evidence>
<dbReference type="Gene3D" id="3.40.630.30">
    <property type="match status" value="1"/>
</dbReference>
<organism evidence="4 5">
    <name type="scientific">Cellulomonas aerilata</name>
    <dbReference type="NCBI Taxonomy" id="515326"/>
    <lineage>
        <taxon>Bacteria</taxon>
        <taxon>Bacillati</taxon>
        <taxon>Actinomycetota</taxon>
        <taxon>Actinomycetes</taxon>
        <taxon>Micrococcales</taxon>
        <taxon>Cellulomonadaceae</taxon>
        <taxon>Cellulomonas</taxon>
    </lineage>
</organism>
<protein>
    <submittedName>
        <fullName evidence="4">Acetyltransferase</fullName>
    </submittedName>
</protein>
<evidence type="ECO:0000259" key="3">
    <source>
        <dbReference type="PROSITE" id="PS51186"/>
    </source>
</evidence>
<reference evidence="4 5" key="1">
    <citation type="submission" date="2019-07" db="EMBL/GenBank/DDBJ databases">
        <title>Whole genome shotgun sequence of Cellulomonas aerilata NBRC 106308.</title>
        <authorList>
            <person name="Hosoyama A."/>
            <person name="Uohara A."/>
            <person name="Ohji S."/>
            <person name="Ichikawa N."/>
        </authorList>
    </citation>
    <scope>NUCLEOTIDE SEQUENCE [LARGE SCALE GENOMIC DNA]</scope>
    <source>
        <strain evidence="4 5">NBRC 106308</strain>
    </source>
</reference>
<keyword evidence="2" id="KW-0012">Acyltransferase</keyword>
<comment type="caution">
    <text evidence="4">The sequence shown here is derived from an EMBL/GenBank/DDBJ whole genome shotgun (WGS) entry which is preliminary data.</text>
</comment>
<dbReference type="InterPro" id="IPR016181">
    <property type="entry name" value="Acyl_CoA_acyltransferase"/>
</dbReference>
<dbReference type="PIRSF" id="PIRSF028520">
    <property type="entry name" value="UCP028520"/>
    <property type="match status" value="1"/>
</dbReference>
<feature type="domain" description="N-acetyltransferase" evidence="3">
    <location>
        <begin position="7"/>
        <end position="169"/>
    </location>
</feature>
<name>A0A512DGE3_9CELL</name>
<proteinExistence type="predicted"/>
<dbReference type="PANTHER" id="PTHR43877">
    <property type="entry name" value="AMINOALKYLPHOSPHONATE N-ACETYLTRANSFERASE-RELATED-RELATED"/>
    <property type="match status" value="1"/>
</dbReference>
<keyword evidence="5" id="KW-1185">Reference proteome</keyword>
<dbReference type="PANTHER" id="PTHR43877:SF2">
    <property type="entry name" value="AMINOALKYLPHOSPHONATE N-ACETYLTRANSFERASE-RELATED"/>
    <property type="match status" value="1"/>
</dbReference>
<evidence type="ECO:0000256" key="2">
    <source>
        <dbReference type="ARBA" id="ARBA00023315"/>
    </source>
</evidence>
<dbReference type="GO" id="GO:0016747">
    <property type="term" value="F:acyltransferase activity, transferring groups other than amino-acyl groups"/>
    <property type="evidence" value="ECO:0007669"/>
    <property type="project" value="InterPro"/>
</dbReference>
<dbReference type="InterPro" id="IPR050832">
    <property type="entry name" value="Bact_Acetyltransf"/>
</dbReference>
<evidence type="ECO:0000313" key="5">
    <source>
        <dbReference type="Proteomes" id="UP000321181"/>
    </source>
</evidence>
<dbReference type="CDD" id="cd04301">
    <property type="entry name" value="NAT_SF"/>
    <property type="match status" value="1"/>
</dbReference>
<dbReference type="SUPFAM" id="SSF55729">
    <property type="entry name" value="Acyl-CoA N-acyltransferases (Nat)"/>
    <property type="match status" value="1"/>
</dbReference>
<evidence type="ECO:0000256" key="1">
    <source>
        <dbReference type="ARBA" id="ARBA00022679"/>
    </source>
</evidence>
<dbReference type="InterPro" id="IPR016890">
    <property type="entry name" value="UCP028520"/>
</dbReference>
<dbReference type="InterPro" id="IPR000182">
    <property type="entry name" value="GNAT_dom"/>
</dbReference>
<dbReference type="Proteomes" id="UP000321181">
    <property type="component" value="Unassembled WGS sequence"/>
</dbReference>
<dbReference type="Pfam" id="PF00583">
    <property type="entry name" value="Acetyltransf_1"/>
    <property type="match status" value="1"/>
</dbReference>